<organism evidence="1 2">
    <name type="scientific">Rheinheimera aquimaris</name>
    <dbReference type="NCBI Taxonomy" id="412437"/>
    <lineage>
        <taxon>Bacteria</taxon>
        <taxon>Pseudomonadati</taxon>
        <taxon>Pseudomonadota</taxon>
        <taxon>Gammaproteobacteria</taxon>
        <taxon>Chromatiales</taxon>
        <taxon>Chromatiaceae</taxon>
        <taxon>Rheinheimera</taxon>
    </lineage>
</organism>
<sequence>MHQLEPAIAQFIQAHNRHDTAAIVSFFDPEAVVLAQDQIWVGHAAICRWQQLQPADHTLEITAVRRHFGEFYLQTRWRKAANDADDCQYVFALQDGKISRLIVQTRSNIR</sequence>
<evidence type="ECO:0000313" key="2">
    <source>
        <dbReference type="Proteomes" id="UP001501169"/>
    </source>
</evidence>
<protein>
    <recommendedName>
        <fullName evidence="3">SnoaL-like domain-containing protein</fullName>
    </recommendedName>
</protein>
<dbReference type="Proteomes" id="UP001501169">
    <property type="component" value="Unassembled WGS sequence"/>
</dbReference>
<evidence type="ECO:0008006" key="3">
    <source>
        <dbReference type="Google" id="ProtNLM"/>
    </source>
</evidence>
<dbReference type="EMBL" id="BAAAEO010000003">
    <property type="protein sequence ID" value="GAA0552425.1"/>
    <property type="molecule type" value="Genomic_DNA"/>
</dbReference>
<accession>A0ABN1DV42</accession>
<keyword evidence="2" id="KW-1185">Reference proteome</keyword>
<proteinExistence type="predicted"/>
<dbReference type="SUPFAM" id="SSF54427">
    <property type="entry name" value="NTF2-like"/>
    <property type="match status" value="1"/>
</dbReference>
<gene>
    <name evidence="1" type="ORF">GCM10009098_20160</name>
</gene>
<evidence type="ECO:0000313" key="1">
    <source>
        <dbReference type="EMBL" id="GAA0552425.1"/>
    </source>
</evidence>
<dbReference type="InterPro" id="IPR032710">
    <property type="entry name" value="NTF2-like_dom_sf"/>
</dbReference>
<comment type="caution">
    <text evidence="1">The sequence shown here is derived from an EMBL/GenBank/DDBJ whole genome shotgun (WGS) entry which is preliminary data.</text>
</comment>
<reference evidence="1 2" key="1">
    <citation type="journal article" date="2019" name="Int. J. Syst. Evol. Microbiol.">
        <title>The Global Catalogue of Microorganisms (GCM) 10K type strain sequencing project: providing services to taxonomists for standard genome sequencing and annotation.</title>
        <authorList>
            <consortium name="The Broad Institute Genomics Platform"/>
            <consortium name="The Broad Institute Genome Sequencing Center for Infectious Disease"/>
            <person name="Wu L."/>
            <person name="Ma J."/>
        </authorList>
    </citation>
    <scope>NUCLEOTIDE SEQUENCE [LARGE SCALE GENOMIC DNA]</scope>
    <source>
        <strain evidence="1 2">JCM 14331</strain>
    </source>
</reference>
<name>A0ABN1DV42_9GAMM</name>
<dbReference type="Gene3D" id="3.10.450.50">
    <property type="match status" value="1"/>
</dbReference>
<dbReference type="RefSeq" id="WP_134056673.1">
    <property type="nucleotide sequence ID" value="NZ_BAAAEO010000003.1"/>
</dbReference>